<organism evidence="11 12">
    <name type="scientific">Silvimonas terrae</name>
    <dbReference type="NCBI Taxonomy" id="300266"/>
    <lineage>
        <taxon>Bacteria</taxon>
        <taxon>Pseudomonadati</taxon>
        <taxon>Pseudomonadota</taxon>
        <taxon>Betaproteobacteria</taxon>
        <taxon>Neisseriales</taxon>
        <taxon>Chitinibacteraceae</taxon>
        <taxon>Silvimonas</taxon>
    </lineage>
</organism>
<feature type="chain" id="PRO_5033112060" evidence="9">
    <location>
        <begin position="32"/>
        <end position="495"/>
    </location>
</feature>
<keyword evidence="3 9" id="KW-1134">Transmembrane beta strand</keyword>
<reference evidence="11 12" key="1">
    <citation type="submission" date="2020-08" db="EMBL/GenBank/DDBJ databases">
        <title>Genomic Encyclopedia of Type Strains, Phase IV (KMG-IV): sequencing the most valuable type-strain genomes for metagenomic binning, comparative biology and taxonomic classification.</title>
        <authorList>
            <person name="Goeker M."/>
        </authorList>
    </citation>
    <scope>NUCLEOTIDE SEQUENCE [LARGE SCALE GENOMIC DNA]</scope>
    <source>
        <strain evidence="11 12">DSM 18233</strain>
    </source>
</reference>
<dbReference type="InterPro" id="IPR010131">
    <property type="entry name" value="MdtP/NodT-like"/>
</dbReference>
<proteinExistence type="inferred from homology"/>
<dbReference type="SUPFAM" id="SSF56954">
    <property type="entry name" value="Outer membrane efflux proteins (OEP)"/>
    <property type="match status" value="1"/>
</dbReference>
<feature type="coiled-coil region" evidence="10">
    <location>
        <begin position="201"/>
        <end position="252"/>
    </location>
</feature>
<evidence type="ECO:0000256" key="1">
    <source>
        <dbReference type="ARBA" id="ARBA00004370"/>
    </source>
</evidence>
<comment type="subcellular location">
    <subcellularLocation>
        <location evidence="9">Cell membrane</location>
        <topology evidence="9">Lipid-anchor</topology>
    </subcellularLocation>
    <subcellularLocation>
        <location evidence="1">Membrane</location>
    </subcellularLocation>
</comment>
<keyword evidence="10" id="KW-0175">Coiled coil</keyword>
<dbReference type="GO" id="GO:0005886">
    <property type="term" value="C:plasma membrane"/>
    <property type="evidence" value="ECO:0007669"/>
    <property type="project" value="UniProtKB-SubCell"/>
</dbReference>
<evidence type="ECO:0000256" key="4">
    <source>
        <dbReference type="ARBA" id="ARBA00022692"/>
    </source>
</evidence>
<evidence type="ECO:0000313" key="12">
    <source>
        <dbReference type="Proteomes" id="UP000543030"/>
    </source>
</evidence>
<keyword evidence="4 9" id="KW-0812">Transmembrane</keyword>
<evidence type="ECO:0000256" key="5">
    <source>
        <dbReference type="ARBA" id="ARBA00022729"/>
    </source>
</evidence>
<evidence type="ECO:0000256" key="6">
    <source>
        <dbReference type="ARBA" id="ARBA00023136"/>
    </source>
</evidence>
<dbReference type="Gene3D" id="2.20.200.10">
    <property type="entry name" value="Outer membrane efflux proteins (OEP)"/>
    <property type="match status" value="1"/>
</dbReference>
<keyword evidence="12" id="KW-1185">Reference proteome</keyword>
<dbReference type="InterPro" id="IPR003423">
    <property type="entry name" value="OMP_efflux"/>
</dbReference>
<keyword evidence="6 9" id="KW-0472">Membrane</keyword>
<dbReference type="EMBL" id="JACHHN010000001">
    <property type="protein sequence ID" value="MBB5189550.1"/>
    <property type="molecule type" value="Genomic_DNA"/>
</dbReference>
<feature type="coiled-coil region" evidence="10">
    <location>
        <begin position="403"/>
        <end position="461"/>
    </location>
</feature>
<evidence type="ECO:0000256" key="9">
    <source>
        <dbReference type="RuleBase" id="RU362097"/>
    </source>
</evidence>
<name>A0A840RB31_9NEIS</name>
<evidence type="ECO:0000256" key="2">
    <source>
        <dbReference type="ARBA" id="ARBA00007613"/>
    </source>
</evidence>
<keyword evidence="7 9" id="KW-0564">Palmitate</keyword>
<evidence type="ECO:0000256" key="7">
    <source>
        <dbReference type="ARBA" id="ARBA00023139"/>
    </source>
</evidence>
<evidence type="ECO:0000256" key="10">
    <source>
        <dbReference type="SAM" id="Coils"/>
    </source>
</evidence>
<gene>
    <name evidence="11" type="ORF">HNQ50_000260</name>
</gene>
<dbReference type="PROSITE" id="PS51257">
    <property type="entry name" value="PROKAR_LIPOPROTEIN"/>
    <property type="match status" value="1"/>
</dbReference>
<dbReference type="Pfam" id="PF02321">
    <property type="entry name" value="OEP"/>
    <property type="match status" value="2"/>
</dbReference>
<dbReference type="AlphaFoldDB" id="A0A840RB31"/>
<evidence type="ECO:0000313" key="11">
    <source>
        <dbReference type="EMBL" id="MBB5189550.1"/>
    </source>
</evidence>
<evidence type="ECO:0000256" key="8">
    <source>
        <dbReference type="ARBA" id="ARBA00023288"/>
    </source>
</evidence>
<dbReference type="PANTHER" id="PTHR30203">
    <property type="entry name" value="OUTER MEMBRANE CATION EFFLUX PROTEIN"/>
    <property type="match status" value="1"/>
</dbReference>
<dbReference type="NCBIfam" id="TIGR01845">
    <property type="entry name" value="outer_NodT"/>
    <property type="match status" value="1"/>
</dbReference>
<dbReference type="GO" id="GO:0015562">
    <property type="term" value="F:efflux transmembrane transporter activity"/>
    <property type="evidence" value="ECO:0007669"/>
    <property type="project" value="InterPro"/>
</dbReference>
<dbReference type="PANTHER" id="PTHR30203:SF20">
    <property type="entry name" value="MULTIDRUG RESISTANCE OUTER MEMBRANE PROTEIN MDTP-RELATED"/>
    <property type="match status" value="1"/>
</dbReference>
<evidence type="ECO:0000256" key="3">
    <source>
        <dbReference type="ARBA" id="ARBA00022452"/>
    </source>
</evidence>
<comment type="caution">
    <text evidence="11">The sequence shown here is derived from an EMBL/GenBank/DDBJ whole genome shotgun (WGS) entry which is preliminary data.</text>
</comment>
<sequence>MMKKTLRRQVSSHPLVLSALMVALLAGCANQDGLSPQGKLLDANTLAGKNTLAAAKVGSAWPDQVWWTTLGDTQLSALMDEAFKNNPNLDAADARTRLALAQAGAADAARMPRLDAAAAYSGIRIPGTVLPPPYGDSYAALKMVSLKFSYDFDLWGGQRAAWEAAVGQSRATLIDAQQSRITLSTNIARTYSQLGYAWQIQDIAKADLQRAQNQLDLVQQRVSAGIDSQVQLKQAQSALPAARQQVEAAHQQIDDGQLALAALLGAGPDRGQQLARPQALQPGVLALPGVLPADLVGRRADIVAARWRVESASKDIKAAQTRFYPDFNLTAAIGLASLSMGNLPEWESRYAQLGPALTLPIFDGGRLRANLSAKDAQYDLAVAQYNQALVNAMHEVAAEVSAIASLNKQVVEQKSAIQTVQEAYDLATQRYKGGLGNYLDVLSVQQQLLNAQMRLASLNAQQLDASILLVQALGGGYRPDADTPAIAASAPAAAQ</sequence>
<comment type="similarity">
    <text evidence="2 9">Belongs to the outer membrane factor (OMF) (TC 1.B.17) family.</text>
</comment>
<dbReference type="Gene3D" id="1.20.1600.10">
    <property type="entry name" value="Outer membrane efflux proteins (OEP)"/>
    <property type="match status" value="1"/>
</dbReference>
<protein>
    <submittedName>
        <fullName evidence="11">NodT family efflux transporter outer membrane factor (OMF) lipoprotein</fullName>
    </submittedName>
</protein>
<keyword evidence="5 9" id="KW-0732">Signal</keyword>
<dbReference type="Proteomes" id="UP000543030">
    <property type="component" value="Unassembled WGS sequence"/>
</dbReference>
<keyword evidence="8 9" id="KW-0449">Lipoprotein</keyword>
<accession>A0A840RB31</accession>
<feature type="signal peptide" evidence="9">
    <location>
        <begin position="1"/>
        <end position="31"/>
    </location>
</feature>